<organism evidence="10 11">
    <name type="scientific">Arachis hypogaea</name>
    <name type="common">Peanut</name>
    <dbReference type="NCBI Taxonomy" id="3818"/>
    <lineage>
        <taxon>Eukaryota</taxon>
        <taxon>Viridiplantae</taxon>
        <taxon>Streptophyta</taxon>
        <taxon>Embryophyta</taxon>
        <taxon>Tracheophyta</taxon>
        <taxon>Spermatophyta</taxon>
        <taxon>Magnoliopsida</taxon>
        <taxon>eudicotyledons</taxon>
        <taxon>Gunneridae</taxon>
        <taxon>Pentapetalae</taxon>
        <taxon>rosids</taxon>
        <taxon>fabids</taxon>
        <taxon>Fabales</taxon>
        <taxon>Fabaceae</taxon>
        <taxon>Papilionoideae</taxon>
        <taxon>50 kb inversion clade</taxon>
        <taxon>dalbergioids sensu lato</taxon>
        <taxon>Dalbergieae</taxon>
        <taxon>Pterocarpus clade</taxon>
        <taxon>Arachis</taxon>
    </lineage>
</organism>
<proteinExistence type="inferred from homology"/>
<dbReference type="InterPro" id="IPR039745">
    <property type="entry name" value="Vps54"/>
</dbReference>
<dbReference type="GO" id="GO:0005829">
    <property type="term" value="C:cytosol"/>
    <property type="evidence" value="ECO:0007669"/>
    <property type="project" value="GOC"/>
</dbReference>
<evidence type="ECO:0000256" key="7">
    <source>
        <dbReference type="SAM" id="MobiDB-lite"/>
    </source>
</evidence>
<comment type="subcellular location">
    <subcellularLocation>
        <location evidence="1">Golgi apparatus</location>
        <location evidence="1">trans-Golgi network</location>
    </subcellularLocation>
</comment>
<keyword evidence="5" id="KW-0333">Golgi apparatus</keyword>
<keyword evidence="3" id="KW-0813">Transport</keyword>
<evidence type="ECO:0000256" key="1">
    <source>
        <dbReference type="ARBA" id="ARBA00004601"/>
    </source>
</evidence>
<dbReference type="GO" id="GO:0006896">
    <property type="term" value="P:Golgi to vacuole transport"/>
    <property type="evidence" value="ECO:0007669"/>
    <property type="project" value="TreeGrafter"/>
</dbReference>
<feature type="compositionally biased region" description="Polar residues" evidence="7">
    <location>
        <begin position="215"/>
        <end position="224"/>
    </location>
</feature>
<evidence type="ECO:0000256" key="2">
    <source>
        <dbReference type="ARBA" id="ARBA00009150"/>
    </source>
</evidence>
<feature type="chain" id="PRO_5019485268" description="Vacuolar protein sorting-associated protein 54 C-terminal domain-containing protein" evidence="8">
    <location>
        <begin position="19"/>
        <end position="331"/>
    </location>
</feature>
<sequence>MVIMLLILLLLQLLMVLPLQKHRMKAKFMVIHYCHIHHNEMVHGVHFREEQLMLQALQTCKKLSEAVFAACDAAHGRWAKLLVVRAVLHPRLKLQDFQNIYNITQEFITATEKVGGRLGNSIRGTLQSQTKSFVDFQHESRMTKIRAVLDQETWVEIDIPDEFQSIIKVVFSSDALHSESLNEYEDVSSTSYNDVLPTSETGQSNAEQPKEQTKSTELPTTELDNTKAQADSIELIAKFHQHNVKIQRKTIKDLHLRLFTTKVGLILLKMLSEYIDKNNLLPPLSSEIVHRVIEILKLFNTQTCQLMLGAGAMQVSGLKSSTSTGIAKSSH</sequence>
<feature type="signal peptide" evidence="8">
    <location>
        <begin position="1"/>
        <end position="18"/>
    </location>
</feature>
<evidence type="ECO:0000313" key="10">
    <source>
        <dbReference type="EMBL" id="RYR28382.1"/>
    </source>
</evidence>
<name>A0A445APM1_ARAHY</name>
<evidence type="ECO:0000256" key="4">
    <source>
        <dbReference type="ARBA" id="ARBA00022927"/>
    </source>
</evidence>
<dbReference type="GO" id="GO:0000938">
    <property type="term" value="C:GARP complex"/>
    <property type="evidence" value="ECO:0007669"/>
    <property type="project" value="InterPro"/>
</dbReference>
<dbReference type="PANTHER" id="PTHR12965">
    <property type="entry name" value="VACUOLAR PROTEIN SORTING 54"/>
    <property type="match status" value="1"/>
</dbReference>
<evidence type="ECO:0000256" key="8">
    <source>
        <dbReference type="SAM" id="SignalP"/>
    </source>
</evidence>
<dbReference type="STRING" id="3818.A0A445APM1"/>
<dbReference type="Pfam" id="PF07928">
    <property type="entry name" value="Vps54"/>
    <property type="match status" value="1"/>
</dbReference>
<keyword evidence="11" id="KW-1185">Reference proteome</keyword>
<accession>A0A445APM1</accession>
<comment type="similarity">
    <text evidence="2">Belongs to the VPS54 family.</text>
</comment>
<dbReference type="PANTHER" id="PTHR12965:SF0">
    <property type="entry name" value="VACUOLAR PROTEIN SORTING-ASSOCIATED PROTEIN 54"/>
    <property type="match status" value="1"/>
</dbReference>
<feature type="domain" description="Vacuolar protein sorting-associated protein 54 C-terminal" evidence="9">
    <location>
        <begin position="260"/>
        <end position="328"/>
    </location>
</feature>
<keyword evidence="8" id="KW-0732">Signal</keyword>
<evidence type="ECO:0000259" key="9">
    <source>
        <dbReference type="Pfam" id="PF07928"/>
    </source>
</evidence>
<evidence type="ECO:0000256" key="5">
    <source>
        <dbReference type="ARBA" id="ARBA00023034"/>
    </source>
</evidence>
<reference evidence="10 11" key="1">
    <citation type="submission" date="2019-01" db="EMBL/GenBank/DDBJ databases">
        <title>Sequencing of cultivated peanut Arachis hypogaea provides insights into genome evolution and oil improvement.</title>
        <authorList>
            <person name="Chen X."/>
        </authorList>
    </citation>
    <scope>NUCLEOTIDE SEQUENCE [LARGE SCALE GENOMIC DNA]</scope>
    <source>
        <strain evidence="11">cv. Fuhuasheng</strain>
        <tissue evidence="10">Leaves</tissue>
    </source>
</reference>
<feature type="region of interest" description="Disordered" evidence="7">
    <location>
        <begin position="188"/>
        <end position="224"/>
    </location>
</feature>
<dbReference type="GO" id="GO:0019905">
    <property type="term" value="F:syntaxin binding"/>
    <property type="evidence" value="ECO:0007669"/>
    <property type="project" value="TreeGrafter"/>
</dbReference>
<dbReference type="InterPro" id="IPR012501">
    <property type="entry name" value="Vps54_C"/>
</dbReference>
<comment type="caution">
    <text evidence="10">The sequence shown here is derived from an EMBL/GenBank/DDBJ whole genome shotgun (WGS) entry which is preliminary data.</text>
</comment>
<dbReference type="GO" id="GO:0015031">
    <property type="term" value="P:protein transport"/>
    <property type="evidence" value="ECO:0007669"/>
    <property type="project" value="UniProtKB-KW"/>
</dbReference>
<feature type="compositionally biased region" description="Polar residues" evidence="7">
    <location>
        <begin position="188"/>
        <end position="207"/>
    </location>
</feature>
<keyword evidence="6" id="KW-0175">Coiled coil</keyword>
<protein>
    <recommendedName>
        <fullName evidence="9">Vacuolar protein sorting-associated protein 54 C-terminal domain-containing protein</fullName>
    </recommendedName>
</protein>
<dbReference type="AlphaFoldDB" id="A0A445APM1"/>
<dbReference type="GO" id="GO:0042147">
    <property type="term" value="P:retrograde transport, endosome to Golgi"/>
    <property type="evidence" value="ECO:0007669"/>
    <property type="project" value="InterPro"/>
</dbReference>
<evidence type="ECO:0000256" key="6">
    <source>
        <dbReference type="ARBA" id="ARBA00023054"/>
    </source>
</evidence>
<dbReference type="EMBL" id="SDMP01000011">
    <property type="protein sequence ID" value="RYR28382.1"/>
    <property type="molecule type" value="Genomic_DNA"/>
</dbReference>
<keyword evidence="4" id="KW-0653">Protein transport</keyword>
<dbReference type="Proteomes" id="UP000289738">
    <property type="component" value="Chromosome B01"/>
</dbReference>
<gene>
    <name evidence="10" type="ORF">Ahy_B01g052489</name>
</gene>
<evidence type="ECO:0000256" key="3">
    <source>
        <dbReference type="ARBA" id="ARBA00022448"/>
    </source>
</evidence>
<evidence type="ECO:0000313" key="11">
    <source>
        <dbReference type="Proteomes" id="UP000289738"/>
    </source>
</evidence>